<accession>A0A7Y0LBC1</accession>
<comment type="caution">
    <text evidence="1">The sequence shown here is derived from an EMBL/GenBank/DDBJ whole genome shotgun (WGS) entry which is preliminary data.</text>
</comment>
<dbReference type="Pfam" id="PF13379">
    <property type="entry name" value="NMT1_2"/>
    <property type="match status" value="1"/>
</dbReference>
<protein>
    <submittedName>
        <fullName evidence="1">ABC transporter substrate-binding protein</fullName>
    </submittedName>
</protein>
<dbReference type="RefSeq" id="WP_169074609.1">
    <property type="nucleotide sequence ID" value="NZ_JABBXH010000002.1"/>
</dbReference>
<dbReference type="EMBL" id="JABBXH010000002">
    <property type="protein sequence ID" value="NMP31286.1"/>
    <property type="molecule type" value="Genomic_DNA"/>
</dbReference>
<name>A0A7Y0LBC1_9GAMM</name>
<organism evidence="1 2">
    <name type="scientific">Thalassotalea algicola</name>
    <dbReference type="NCBI Taxonomy" id="2716224"/>
    <lineage>
        <taxon>Bacteria</taxon>
        <taxon>Pseudomonadati</taxon>
        <taxon>Pseudomonadota</taxon>
        <taxon>Gammaproteobacteria</taxon>
        <taxon>Alteromonadales</taxon>
        <taxon>Colwelliaceae</taxon>
        <taxon>Thalassotalea</taxon>
    </lineage>
</organism>
<dbReference type="PANTHER" id="PTHR30024">
    <property type="entry name" value="ALIPHATIC SULFONATES-BINDING PROTEIN-RELATED"/>
    <property type="match status" value="1"/>
</dbReference>
<dbReference type="SUPFAM" id="SSF53850">
    <property type="entry name" value="Periplasmic binding protein-like II"/>
    <property type="match status" value="1"/>
</dbReference>
<gene>
    <name evidence="1" type="ORF">HII17_06910</name>
</gene>
<dbReference type="Gene3D" id="3.40.190.10">
    <property type="entry name" value="Periplasmic binding protein-like II"/>
    <property type="match status" value="2"/>
</dbReference>
<dbReference type="AlphaFoldDB" id="A0A7Y0LBC1"/>
<evidence type="ECO:0000313" key="1">
    <source>
        <dbReference type="EMBL" id="NMP31286.1"/>
    </source>
</evidence>
<keyword evidence="2" id="KW-1185">Reference proteome</keyword>
<sequence length="365" mass="41098">MNRVILVFFTVTLLLSTRGYTKDEKLKINALYIPLADHYAAIIAYELYRYDMEYADFSIERVPNWDLLRAKFLNDKADMAFVMAPLAMSMYQQSQSFKWVGLMHRDGNGLAITHQLAEQLALPAERNARLPQKNLAQAVKLADQNQNKIIVGVPHILSTHSVALFKYLKDNNLTLGITPNDDADVFVRTVSPPSSPAYLLGQGNLSQVAGIEQSLPWIDVVETENYGRVAWFSKDIITSNNGHVECIALATNYALNNKKQAVDEVFLAIKKAGKYIEEAREQGGDNLNKIVKLIRKHIPAHTEKAIRQSLNPELRVINYLNLDIDKPGLQKIMNLAIEAGVLKQVIDIDEFAHIDKASDNEIEQK</sequence>
<proteinExistence type="predicted"/>
<reference evidence="1 2" key="1">
    <citation type="submission" date="2020-04" db="EMBL/GenBank/DDBJ databases">
        <title>Thalassotalea sp. M1531, isolated from the surface of marine red alga.</title>
        <authorList>
            <person name="Pang L."/>
            <person name="Lu D.-C."/>
        </authorList>
    </citation>
    <scope>NUCLEOTIDE SEQUENCE [LARGE SCALE GENOMIC DNA]</scope>
    <source>
        <strain evidence="1 2">M1531</strain>
    </source>
</reference>
<evidence type="ECO:0000313" key="2">
    <source>
        <dbReference type="Proteomes" id="UP000568664"/>
    </source>
</evidence>
<dbReference type="Proteomes" id="UP000568664">
    <property type="component" value="Unassembled WGS sequence"/>
</dbReference>